<protein>
    <recommendedName>
        <fullName evidence="1">C2 domain-containing protein</fullName>
    </recommendedName>
</protein>
<evidence type="ECO:0000313" key="3">
    <source>
        <dbReference type="Proteomes" id="UP001190700"/>
    </source>
</evidence>
<proteinExistence type="predicted"/>
<dbReference type="EMBL" id="LGRX02035687">
    <property type="protein sequence ID" value="KAK3233537.1"/>
    <property type="molecule type" value="Genomic_DNA"/>
</dbReference>
<reference evidence="2 3" key="1">
    <citation type="journal article" date="2015" name="Genome Biol. Evol.">
        <title>Comparative Genomics of a Bacterivorous Green Alga Reveals Evolutionary Causalities and Consequences of Phago-Mixotrophic Mode of Nutrition.</title>
        <authorList>
            <person name="Burns J.A."/>
            <person name="Paasch A."/>
            <person name="Narechania A."/>
            <person name="Kim E."/>
        </authorList>
    </citation>
    <scope>NUCLEOTIDE SEQUENCE [LARGE SCALE GENOMIC DNA]</scope>
    <source>
        <strain evidence="2 3">PLY_AMNH</strain>
    </source>
</reference>
<evidence type="ECO:0000313" key="2">
    <source>
        <dbReference type="EMBL" id="KAK3233537.1"/>
    </source>
</evidence>
<dbReference type="Proteomes" id="UP001190700">
    <property type="component" value="Unassembled WGS sequence"/>
</dbReference>
<feature type="domain" description="C2" evidence="1">
    <location>
        <begin position="54"/>
        <end position="104"/>
    </location>
</feature>
<name>A0AAE0BBU1_9CHLO</name>
<dbReference type="Pfam" id="PF00168">
    <property type="entry name" value="C2"/>
    <property type="match status" value="1"/>
</dbReference>
<keyword evidence="3" id="KW-1185">Reference proteome</keyword>
<dbReference type="AlphaFoldDB" id="A0AAE0BBU1"/>
<gene>
    <name evidence="2" type="ORF">CYMTET_56179</name>
</gene>
<dbReference type="CDD" id="cd00030">
    <property type="entry name" value="C2"/>
    <property type="match status" value="1"/>
</dbReference>
<dbReference type="SUPFAM" id="SSF49562">
    <property type="entry name" value="C2 domain (Calcium/lipid-binding domain, CaLB)"/>
    <property type="match status" value="1"/>
</dbReference>
<organism evidence="2 3">
    <name type="scientific">Cymbomonas tetramitiformis</name>
    <dbReference type="NCBI Taxonomy" id="36881"/>
    <lineage>
        <taxon>Eukaryota</taxon>
        <taxon>Viridiplantae</taxon>
        <taxon>Chlorophyta</taxon>
        <taxon>Pyramimonadophyceae</taxon>
        <taxon>Pyramimonadales</taxon>
        <taxon>Pyramimonadaceae</taxon>
        <taxon>Cymbomonas</taxon>
    </lineage>
</organism>
<comment type="caution">
    <text evidence="2">The sequence shown here is derived from an EMBL/GenBank/DDBJ whole genome shotgun (WGS) entry which is preliminary data.</text>
</comment>
<accession>A0AAE0BBU1</accession>
<dbReference type="InterPro" id="IPR000008">
    <property type="entry name" value="C2_dom"/>
</dbReference>
<evidence type="ECO:0000259" key="1">
    <source>
        <dbReference type="Pfam" id="PF00168"/>
    </source>
</evidence>
<dbReference type="InterPro" id="IPR035892">
    <property type="entry name" value="C2_domain_sf"/>
</dbReference>
<sequence>MAAFPDGKGGCAGQWSPDGAGNGTHVASKGAGSAATGELELFVNVANCNIKKIDLKAYNIKKPNCSVILSINGQTVQTTEKYGLDPEWEEDFTFKVANIEQKLEAKFMCGEGGQVGDTFHFLLDKLVLGKPTFKGLIVPGGKVDMMVTAVNFGEESAPVNDDSFMDFL</sequence>
<dbReference type="Gene3D" id="2.60.40.150">
    <property type="entry name" value="C2 domain"/>
    <property type="match status" value="1"/>
</dbReference>